<name>A0A383DQ82_9ZZZZ</name>
<dbReference type="EMBL" id="UINC01219143">
    <property type="protein sequence ID" value="SVE46479.1"/>
    <property type="molecule type" value="Genomic_DNA"/>
</dbReference>
<accession>A0A383DQ82</accession>
<dbReference type="AlphaFoldDB" id="A0A383DQ82"/>
<gene>
    <name evidence="1" type="ORF">METZ01_LOCUS499333</name>
</gene>
<organism evidence="1">
    <name type="scientific">marine metagenome</name>
    <dbReference type="NCBI Taxonomy" id="408172"/>
    <lineage>
        <taxon>unclassified sequences</taxon>
        <taxon>metagenomes</taxon>
        <taxon>ecological metagenomes</taxon>
    </lineage>
</organism>
<evidence type="ECO:0000313" key="1">
    <source>
        <dbReference type="EMBL" id="SVE46479.1"/>
    </source>
</evidence>
<reference evidence="1" key="1">
    <citation type="submission" date="2018-05" db="EMBL/GenBank/DDBJ databases">
        <authorList>
            <person name="Lanie J.A."/>
            <person name="Ng W.-L."/>
            <person name="Kazmierczak K.M."/>
            <person name="Andrzejewski T.M."/>
            <person name="Davidsen T.M."/>
            <person name="Wayne K.J."/>
            <person name="Tettelin H."/>
            <person name="Glass J.I."/>
            <person name="Rusch D."/>
            <person name="Podicherti R."/>
            <person name="Tsui H.-C.T."/>
            <person name="Winkler M.E."/>
        </authorList>
    </citation>
    <scope>NUCLEOTIDE SEQUENCE</scope>
</reference>
<protein>
    <submittedName>
        <fullName evidence="1">Uncharacterized protein</fullName>
    </submittedName>
</protein>
<sequence length="155" mass="17879">MRHPGALRNYASTIRELAERGHQIHLAFVMQDRLGDGRLLWDLTDDYSCITHSDLASKKTPYRFWLGLARGVRFWADFLRCLGPEYRDAVKLRERAQLRLPRVLVGLSRLPLINSGIGRALLWKLLLWIEQAIPTDHWVDSLIATQKPDVILVTP</sequence>
<proteinExistence type="predicted"/>
<feature type="non-terminal residue" evidence="1">
    <location>
        <position position="155"/>
    </location>
</feature>